<protein>
    <submittedName>
        <fullName evidence="1">Uncharacterized protein</fullName>
    </submittedName>
</protein>
<sequence>MSIVPPTAWVIAEMITHDYVWQGAGHTCDEAREALLTAWQRHRAGVLRVHPQLADRLPEAPHMPQHFKIRYRAYEAGGGYRGDDRLV</sequence>
<reference evidence="1 2" key="1">
    <citation type="submission" date="2021-12" db="EMBL/GenBank/DDBJ databases">
        <title>Genome seq of P8.</title>
        <authorList>
            <person name="Seo T."/>
        </authorList>
    </citation>
    <scope>NUCLEOTIDE SEQUENCE [LARGE SCALE GENOMIC DNA]</scope>
    <source>
        <strain evidence="1 2">P8</strain>
    </source>
</reference>
<evidence type="ECO:0000313" key="2">
    <source>
        <dbReference type="Proteomes" id="UP001200741"/>
    </source>
</evidence>
<accession>A0ABS8XXX8</accession>
<name>A0ABS8XXX8_9BURK</name>
<dbReference type="RefSeq" id="WP_233373915.1">
    <property type="nucleotide sequence ID" value="NZ_JAJTWU010000008.1"/>
</dbReference>
<dbReference type="Proteomes" id="UP001200741">
    <property type="component" value="Unassembled WGS sequence"/>
</dbReference>
<gene>
    <name evidence="1" type="ORF">LXT13_20545</name>
</gene>
<proteinExistence type="predicted"/>
<keyword evidence="2" id="KW-1185">Reference proteome</keyword>
<dbReference type="EMBL" id="JAJTWU010000008">
    <property type="protein sequence ID" value="MCE4556793.1"/>
    <property type="molecule type" value="Genomic_DNA"/>
</dbReference>
<comment type="caution">
    <text evidence="1">The sequence shown here is derived from an EMBL/GenBank/DDBJ whole genome shotgun (WGS) entry which is preliminary data.</text>
</comment>
<evidence type="ECO:0000313" key="1">
    <source>
        <dbReference type="EMBL" id="MCE4556793.1"/>
    </source>
</evidence>
<organism evidence="1 2">
    <name type="scientific">Pelomonas cellulosilytica</name>
    <dbReference type="NCBI Taxonomy" id="2906762"/>
    <lineage>
        <taxon>Bacteria</taxon>
        <taxon>Pseudomonadati</taxon>
        <taxon>Pseudomonadota</taxon>
        <taxon>Betaproteobacteria</taxon>
        <taxon>Burkholderiales</taxon>
        <taxon>Sphaerotilaceae</taxon>
        <taxon>Roseateles</taxon>
    </lineage>
</organism>